<accession>A0A0R3CWY8</accession>
<evidence type="ECO:0000256" key="1">
    <source>
        <dbReference type="SAM" id="SignalP"/>
    </source>
</evidence>
<keyword evidence="1" id="KW-0732">Signal</keyword>
<dbReference type="AlphaFoldDB" id="A0A0R3CWY8"/>
<feature type="signal peptide" evidence="1">
    <location>
        <begin position="1"/>
        <end position="22"/>
    </location>
</feature>
<dbReference type="PANTHER" id="PTHR43283">
    <property type="entry name" value="BETA-LACTAMASE-RELATED"/>
    <property type="match status" value="1"/>
</dbReference>
<gene>
    <name evidence="3" type="ORF">AOQ72_07210</name>
</gene>
<dbReference type="PANTHER" id="PTHR43283:SF3">
    <property type="entry name" value="BETA-LACTAMASE FAMILY PROTEIN (AFU_ORTHOLOGUE AFUA_5G07500)"/>
    <property type="match status" value="1"/>
</dbReference>
<dbReference type="InterPro" id="IPR012338">
    <property type="entry name" value="Beta-lactam/transpept-like"/>
</dbReference>
<feature type="domain" description="Beta-lactamase-related" evidence="2">
    <location>
        <begin position="43"/>
        <end position="402"/>
    </location>
</feature>
<evidence type="ECO:0000313" key="3">
    <source>
        <dbReference type="EMBL" id="KRQ02105.1"/>
    </source>
</evidence>
<dbReference type="RefSeq" id="WP_057026001.1">
    <property type="nucleotide sequence ID" value="NZ_LJYF01000003.1"/>
</dbReference>
<dbReference type="InterPro" id="IPR001466">
    <property type="entry name" value="Beta-lactam-related"/>
</dbReference>
<feature type="chain" id="PRO_5006434864" evidence="1">
    <location>
        <begin position="23"/>
        <end position="422"/>
    </location>
</feature>
<dbReference type="Proteomes" id="UP000051380">
    <property type="component" value="Unassembled WGS sequence"/>
</dbReference>
<dbReference type="SUPFAM" id="SSF56601">
    <property type="entry name" value="beta-lactamase/transpeptidase-like"/>
    <property type="match status" value="1"/>
</dbReference>
<dbReference type="OrthoDB" id="9808046at2"/>
<name>A0A0R3CWY8_9BRAD</name>
<organism evidence="3 4">
    <name type="scientific">Bradyrhizobium yuanmingense</name>
    <dbReference type="NCBI Taxonomy" id="108015"/>
    <lineage>
        <taxon>Bacteria</taxon>
        <taxon>Pseudomonadati</taxon>
        <taxon>Pseudomonadota</taxon>
        <taxon>Alphaproteobacteria</taxon>
        <taxon>Hyphomicrobiales</taxon>
        <taxon>Nitrobacteraceae</taxon>
        <taxon>Bradyrhizobium</taxon>
    </lineage>
</organism>
<evidence type="ECO:0000313" key="4">
    <source>
        <dbReference type="Proteomes" id="UP000051380"/>
    </source>
</evidence>
<reference evidence="3 4" key="1">
    <citation type="submission" date="2015-09" db="EMBL/GenBank/DDBJ databases">
        <title>Draft Genome Sequence of the Strain BR 3267 (Bradyrhizobium yuanmingense) recommended as inoculant for cowpea in Brazil.</title>
        <authorList>
            <person name="Simoes-Araujo J.L."/>
            <person name="Zilli J.E."/>
        </authorList>
    </citation>
    <scope>NUCLEOTIDE SEQUENCE [LARGE SCALE GENOMIC DNA]</scope>
    <source>
        <strain evidence="3 4">BR3267</strain>
    </source>
</reference>
<dbReference type="Gene3D" id="3.40.710.10">
    <property type="entry name" value="DD-peptidase/beta-lactamase superfamily"/>
    <property type="match status" value="1"/>
</dbReference>
<proteinExistence type="predicted"/>
<dbReference type="InterPro" id="IPR050789">
    <property type="entry name" value="Diverse_Enzym_Activities"/>
</dbReference>
<comment type="caution">
    <text evidence="3">The sequence shown here is derived from an EMBL/GenBank/DDBJ whole genome shotgun (WGS) entry which is preliminary data.</text>
</comment>
<dbReference type="STRING" id="108015.GA0061099_1001916"/>
<protein>
    <submittedName>
        <fullName evidence="3">Penicillin-binding protein</fullName>
    </submittedName>
</protein>
<dbReference type="EMBL" id="LJYF01000003">
    <property type="protein sequence ID" value="KRQ02105.1"/>
    <property type="molecule type" value="Genomic_DNA"/>
</dbReference>
<sequence length="422" mass="45319">MKKTIAMIAATIAVVTLGAARAAPLPEANPDDVGFSKQGLARLDNFFAREIAAKRVPGAVVAIARDGKLVHYKAYGLLDPAKGTPMPLDAIFALASMTKPMAAVAGLTLMEKGRLPLQAKLSEYYPGFADMKVGVPQADGSLKLEPQASPIFIHDLYRHTSGLMYGGRPDSSSPVARQYPDGIAPAIEGDTQAFIDRITKLPLAQQPSTAFEYGFSIDVLGAVVEKVSEQKLGDYLAANVWQPLGMKDATFHPTEAQRPRLARPFPNDPLTGKPQAIKLLDTPTKFDCGGACSFATVSDYIRFGQMLLNGGELDGQRILGPKTVRHMTANHLGPEIKNNVANVEPHRGGFGFGLSVAVRTSEGLSSVPGNPGEFTWNGAYGTQFFCDPKERLVVVVGTAAPGELRKYYREQVQDIVYGAMTK</sequence>
<evidence type="ECO:0000259" key="2">
    <source>
        <dbReference type="Pfam" id="PF00144"/>
    </source>
</evidence>
<dbReference type="Pfam" id="PF00144">
    <property type="entry name" value="Beta-lactamase"/>
    <property type="match status" value="1"/>
</dbReference>